<accession>A0AAD7ZJR2</accession>
<organism evidence="1 2">
    <name type="scientific">Diploptera punctata</name>
    <name type="common">Pacific beetle cockroach</name>
    <dbReference type="NCBI Taxonomy" id="6984"/>
    <lineage>
        <taxon>Eukaryota</taxon>
        <taxon>Metazoa</taxon>
        <taxon>Ecdysozoa</taxon>
        <taxon>Arthropoda</taxon>
        <taxon>Hexapoda</taxon>
        <taxon>Insecta</taxon>
        <taxon>Pterygota</taxon>
        <taxon>Neoptera</taxon>
        <taxon>Polyneoptera</taxon>
        <taxon>Dictyoptera</taxon>
        <taxon>Blattodea</taxon>
        <taxon>Blaberoidea</taxon>
        <taxon>Blaberidae</taxon>
        <taxon>Diplopterinae</taxon>
        <taxon>Diploptera</taxon>
    </lineage>
</organism>
<name>A0AAD7ZJR2_DIPPU</name>
<proteinExistence type="predicted"/>
<feature type="non-terminal residue" evidence="1">
    <location>
        <position position="1"/>
    </location>
</feature>
<gene>
    <name evidence="1" type="ORF">L9F63_023222</name>
</gene>
<dbReference type="AlphaFoldDB" id="A0AAD7ZJR2"/>
<sequence length="176" mass="19524">RRILCVRDGVTNEDYRDYIVIHNTKKSAWGSLTGSETELRARGSGTGLGHGAWARSSCKIFEHGAKALGSGTGLGKETRASFLERGSGLGLRQGSVLELNQFKLDSIINEIASFSSVHLLELLRQLDLLNRDTSTFNKNILFDNSDIHLIFHGELLVQYVRKRIPILNANTRTRTG</sequence>
<feature type="non-terminal residue" evidence="1">
    <location>
        <position position="176"/>
    </location>
</feature>
<reference evidence="1" key="1">
    <citation type="journal article" date="2023" name="IScience">
        <title>Live-bearing cockroach genome reveals convergent evolutionary mechanisms linked to viviparity in insects and beyond.</title>
        <authorList>
            <person name="Fouks B."/>
            <person name="Harrison M.C."/>
            <person name="Mikhailova A.A."/>
            <person name="Marchal E."/>
            <person name="English S."/>
            <person name="Carruthers M."/>
            <person name="Jennings E.C."/>
            <person name="Chiamaka E.L."/>
            <person name="Frigard R.A."/>
            <person name="Pippel M."/>
            <person name="Attardo G.M."/>
            <person name="Benoit J.B."/>
            <person name="Bornberg-Bauer E."/>
            <person name="Tobe S.S."/>
        </authorList>
    </citation>
    <scope>NUCLEOTIDE SEQUENCE</scope>
    <source>
        <strain evidence="1">Stay&amp;Tobe</strain>
    </source>
</reference>
<dbReference type="EMBL" id="JASPKZ010007880">
    <property type="protein sequence ID" value="KAJ9581602.1"/>
    <property type="molecule type" value="Genomic_DNA"/>
</dbReference>
<evidence type="ECO:0000313" key="1">
    <source>
        <dbReference type="EMBL" id="KAJ9581602.1"/>
    </source>
</evidence>
<protein>
    <submittedName>
        <fullName evidence="1">Uncharacterized protein</fullName>
    </submittedName>
</protein>
<dbReference type="Proteomes" id="UP001233999">
    <property type="component" value="Unassembled WGS sequence"/>
</dbReference>
<evidence type="ECO:0000313" key="2">
    <source>
        <dbReference type="Proteomes" id="UP001233999"/>
    </source>
</evidence>
<reference evidence="1" key="2">
    <citation type="submission" date="2023-05" db="EMBL/GenBank/DDBJ databases">
        <authorList>
            <person name="Fouks B."/>
        </authorList>
    </citation>
    <scope>NUCLEOTIDE SEQUENCE</scope>
    <source>
        <strain evidence="1">Stay&amp;Tobe</strain>
        <tissue evidence="1">Testes</tissue>
    </source>
</reference>
<keyword evidence="2" id="KW-1185">Reference proteome</keyword>
<comment type="caution">
    <text evidence="1">The sequence shown here is derived from an EMBL/GenBank/DDBJ whole genome shotgun (WGS) entry which is preliminary data.</text>
</comment>